<gene>
    <name evidence="2" type="ORF">GCM10009808_12320</name>
</gene>
<dbReference type="InterPro" id="IPR036653">
    <property type="entry name" value="CinA-like_C"/>
</dbReference>
<protein>
    <submittedName>
        <fullName evidence="2">CinA family protein</fullName>
    </submittedName>
</protein>
<evidence type="ECO:0000259" key="1">
    <source>
        <dbReference type="Pfam" id="PF02464"/>
    </source>
</evidence>
<dbReference type="Proteomes" id="UP001501690">
    <property type="component" value="Unassembled WGS sequence"/>
</dbReference>
<sequence length="168" mass="17139">MSEDTAGPDIDSRAADLLPILAGRGWRIATAESLTGGLLASAIVSVPGASAVMYGGVVAYATEVKHTVLGVEQSLLAREGAVHPDVALQMARGVRVALGPAQRPVEVGVATTGVAGPDPQDGAPVGRVYVAVVTPQQERVVRLDLDGDRAGIRCGAVEAALELVRISL</sequence>
<comment type="caution">
    <text evidence="2">The sequence shown here is derived from an EMBL/GenBank/DDBJ whole genome shotgun (WGS) entry which is preliminary data.</text>
</comment>
<organism evidence="2 3">
    <name type="scientific">Microbacterium sediminicola</name>
    <dbReference type="NCBI Taxonomy" id="415210"/>
    <lineage>
        <taxon>Bacteria</taxon>
        <taxon>Bacillati</taxon>
        <taxon>Actinomycetota</taxon>
        <taxon>Actinomycetes</taxon>
        <taxon>Micrococcales</taxon>
        <taxon>Microbacteriaceae</taxon>
        <taxon>Microbacterium</taxon>
    </lineage>
</organism>
<reference evidence="3" key="1">
    <citation type="journal article" date="2019" name="Int. J. Syst. Evol. Microbiol.">
        <title>The Global Catalogue of Microorganisms (GCM) 10K type strain sequencing project: providing services to taxonomists for standard genome sequencing and annotation.</title>
        <authorList>
            <consortium name="The Broad Institute Genomics Platform"/>
            <consortium name="The Broad Institute Genome Sequencing Center for Infectious Disease"/>
            <person name="Wu L."/>
            <person name="Ma J."/>
        </authorList>
    </citation>
    <scope>NUCLEOTIDE SEQUENCE [LARGE SCALE GENOMIC DNA]</scope>
    <source>
        <strain evidence="3">JCM 15577</strain>
    </source>
</reference>
<keyword evidence="3" id="KW-1185">Reference proteome</keyword>
<dbReference type="RefSeq" id="WP_344070468.1">
    <property type="nucleotide sequence ID" value="NZ_BAAAPL010000001.1"/>
</dbReference>
<dbReference type="NCBIfam" id="TIGR00199">
    <property type="entry name" value="PncC_domain"/>
    <property type="match status" value="1"/>
</dbReference>
<accession>A0ABP4U3M6</accession>
<feature type="domain" description="CinA C-terminal" evidence="1">
    <location>
        <begin position="15"/>
        <end position="165"/>
    </location>
</feature>
<proteinExistence type="predicted"/>
<name>A0ABP4U3M6_9MICO</name>
<dbReference type="EMBL" id="BAAAPL010000001">
    <property type="protein sequence ID" value="GAA1696512.1"/>
    <property type="molecule type" value="Genomic_DNA"/>
</dbReference>
<dbReference type="InterPro" id="IPR008136">
    <property type="entry name" value="CinA_C"/>
</dbReference>
<dbReference type="Pfam" id="PF02464">
    <property type="entry name" value="CinA"/>
    <property type="match status" value="1"/>
</dbReference>
<evidence type="ECO:0000313" key="2">
    <source>
        <dbReference type="EMBL" id="GAA1696512.1"/>
    </source>
</evidence>
<evidence type="ECO:0000313" key="3">
    <source>
        <dbReference type="Proteomes" id="UP001501690"/>
    </source>
</evidence>
<dbReference type="SUPFAM" id="SSF142433">
    <property type="entry name" value="CinA-like"/>
    <property type="match status" value="1"/>
</dbReference>
<dbReference type="Gene3D" id="3.90.950.20">
    <property type="entry name" value="CinA-like"/>
    <property type="match status" value="1"/>
</dbReference>